<dbReference type="AlphaFoldDB" id="A0A507FHJ9"/>
<reference evidence="2 3" key="1">
    <citation type="journal article" date="2019" name="Sci. Rep.">
        <title>Comparative genomics of chytrid fungi reveal insights into the obligate biotrophic and pathogenic lifestyle of Synchytrium endobioticum.</title>
        <authorList>
            <person name="van de Vossenberg B.T.L.H."/>
            <person name="Warris S."/>
            <person name="Nguyen H.D.T."/>
            <person name="van Gent-Pelzer M.P.E."/>
            <person name="Joly D.L."/>
            <person name="van de Geest H.C."/>
            <person name="Bonants P.J.M."/>
            <person name="Smith D.S."/>
            <person name="Levesque C.A."/>
            <person name="van der Lee T.A.J."/>
        </authorList>
    </citation>
    <scope>NUCLEOTIDE SEQUENCE [LARGE SCALE GENOMIC DNA]</scope>
    <source>
        <strain evidence="2 3">CBS 675.73</strain>
    </source>
</reference>
<gene>
    <name evidence="2" type="ORF">CcCBS67573_g03555</name>
</gene>
<evidence type="ECO:0000313" key="3">
    <source>
        <dbReference type="Proteomes" id="UP000320333"/>
    </source>
</evidence>
<feature type="region of interest" description="Disordered" evidence="1">
    <location>
        <begin position="67"/>
        <end position="94"/>
    </location>
</feature>
<feature type="compositionally biased region" description="Acidic residues" evidence="1">
    <location>
        <begin position="67"/>
        <end position="80"/>
    </location>
</feature>
<keyword evidence="3" id="KW-1185">Reference proteome</keyword>
<evidence type="ECO:0000256" key="1">
    <source>
        <dbReference type="SAM" id="MobiDB-lite"/>
    </source>
</evidence>
<protein>
    <submittedName>
        <fullName evidence="2">Uncharacterized protein</fullName>
    </submittedName>
</protein>
<evidence type="ECO:0000313" key="2">
    <source>
        <dbReference type="EMBL" id="TPX75180.1"/>
    </source>
</evidence>
<feature type="compositionally biased region" description="Polar residues" evidence="1">
    <location>
        <begin position="81"/>
        <end position="94"/>
    </location>
</feature>
<sequence>MSNKHHSLKYTILTDSNYPVWKRLTLAVIGKGSTRTLSLEFTPFINRYVRPTPPASWVQVLDVEEEFQEAENENASDETNSESGDKPTSTETSDMTLAVYERTEKIWASFQKCAKEDEEATKQTLHAIYGGLSKSMQAQYLMYKTPAFLWEELKRTKDPSNRKLDTSAADTYCTMEIAENQSILDYLKRIRKVEDTCTAAGETLHLGFEAQRTVCLCLDYHLAQAGVVISALPLTNLADLEKNLINLWDGYKAALSRNVPKETKANITIGNPDRK</sequence>
<comment type="caution">
    <text evidence="2">The sequence shown here is derived from an EMBL/GenBank/DDBJ whole genome shotgun (WGS) entry which is preliminary data.</text>
</comment>
<proteinExistence type="predicted"/>
<organism evidence="2 3">
    <name type="scientific">Chytriomyces confervae</name>
    <dbReference type="NCBI Taxonomy" id="246404"/>
    <lineage>
        <taxon>Eukaryota</taxon>
        <taxon>Fungi</taxon>
        <taxon>Fungi incertae sedis</taxon>
        <taxon>Chytridiomycota</taxon>
        <taxon>Chytridiomycota incertae sedis</taxon>
        <taxon>Chytridiomycetes</taxon>
        <taxon>Chytridiales</taxon>
        <taxon>Chytriomycetaceae</taxon>
        <taxon>Chytriomyces</taxon>
    </lineage>
</organism>
<dbReference type="EMBL" id="QEAP01000091">
    <property type="protein sequence ID" value="TPX75180.1"/>
    <property type="molecule type" value="Genomic_DNA"/>
</dbReference>
<name>A0A507FHJ9_9FUNG</name>
<dbReference type="Proteomes" id="UP000320333">
    <property type="component" value="Unassembled WGS sequence"/>
</dbReference>
<dbReference type="OrthoDB" id="2127482at2759"/>
<accession>A0A507FHJ9</accession>